<dbReference type="RefSeq" id="WP_206706638.1">
    <property type="nucleotide sequence ID" value="NZ_CP059066.1"/>
</dbReference>
<organism evidence="9 10">
    <name type="scientific">Koleobacter methoxysyntrophicus</name>
    <dbReference type="NCBI Taxonomy" id="2751313"/>
    <lineage>
        <taxon>Bacteria</taxon>
        <taxon>Bacillati</taxon>
        <taxon>Bacillota</taxon>
        <taxon>Clostridia</taxon>
        <taxon>Koleobacterales</taxon>
        <taxon>Koleobacteraceae</taxon>
        <taxon>Koleobacter</taxon>
    </lineage>
</organism>
<keyword evidence="6 7" id="KW-0472">Membrane</keyword>
<evidence type="ECO:0000256" key="1">
    <source>
        <dbReference type="ARBA" id="ARBA00004429"/>
    </source>
</evidence>
<dbReference type="InterPro" id="IPR004681">
    <property type="entry name" value="TRAP_DctM"/>
</dbReference>
<feature type="domain" description="TRAP C4-dicarboxylate transport system permease DctM subunit" evidence="8">
    <location>
        <begin position="7"/>
        <end position="417"/>
    </location>
</feature>
<dbReference type="AlphaFoldDB" id="A0A8A0RNX1"/>
<dbReference type="EMBL" id="CP059066">
    <property type="protein sequence ID" value="QSQ09278.1"/>
    <property type="molecule type" value="Genomic_DNA"/>
</dbReference>
<dbReference type="PIRSF" id="PIRSF006066">
    <property type="entry name" value="HI0050"/>
    <property type="match status" value="1"/>
</dbReference>
<dbReference type="NCBIfam" id="TIGR00786">
    <property type="entry name" value="dctM"/>
    <property type="match status" value="1"/>
</dbReference>
<feature type="transmembrane region" description="Helical" evidence="7">
    <location>
        <begin position="241"/>
        <end position="257"/>
    </location>
</feature>
<protein>
    <submittedName>
        <fullName evidence="9">C4-dicarboxylate TRAP transporter large permease protein DctM</fullName>
    </submittedName>
</protein>
<feature type="transmembrane region" description="Helical" evidence="7">
    <location>
        <begin position="214"/>
        <end position="235"/>
    </location>
</feature>
<keyword evidence="3" id="KW-0997">Cell inner membrane</keyword>
<dbReference type="Pfam" id="PF06808">
    <property type="entry name" value="DctM"/>
    <property type="match status" value="1"/>
</dbReference>
<gene>
    <name evidence="9" type="primary">dctM_4</name>
    <name evidence="9" type="ORF">H0A61_01639</name>
</gene>
<feature type="transmembrane region" description="Helical" evidence="7">
    <location>
        <begin position="167"/>
        <end position="193"/>
    </location>
</feature>
<evidence type="ECO:0000256" key="2">
    <source>
        <dbReference type="ARBA" id="ARBA00022475"/>
    </source>
</evidence>
<feature type="transmembrane region" description="Helical" evidence="7">
    <location>
        <begin position="314"/>
        <end position="344"/>
    </location>
</feature>
<feature type="transmembrane region" description="Helical" evidence="7">
    <location>
        <begin position="138"/>
        <end position="161"/>
    </location>
</feature>
<feature type="transmembrane region" description="Helical" evidence="7">
    <location>
        <begin position="356"/>
        <end position="377"/>
    </location>
</feature>
<comment type="subcellular location">
    <subcellularLocation>
        <location evidence="1">Cell inner membrane</location>
        <topology evidence="1">Multi-pass membrane protein</topology>
    </subcellularLocation>
</comment>
<dbReference type="InterPro" id="IPR010656">
    <property type="entry name" value="DctM"/>
</dbReference>
<dbReference type="GO" id="GO:0022857">
    <property type="term" value="F:transmembrane transporter activity"/>
    <property type="evidence" value="ECO:0007669"/>
    <property type="project" value="TreeGrafter"/>
</dbReference>
<evidence type="ECO:0000256" key="6">
    <source>
        <dbReference type="ARBA" id="ARBA00023136"/>
    </source>
</evidence>
<dbReference type="KEGG" id="kme:H0A61_01639"/>
<evidence type="ECO:0000259" key="8">
    <source>
        <dbReference type="Pfam" id="PF06808"/>
    </source>
</evidence>
<evidence type="ECO:0000256" key="7">
    <source>
        <dbReference type="SAM" id="Phobius"/>
    </source>
</evidence>
<dbReference type="Proteomes" id="UP000662904">
    <property type="component" value="Chromosome"/>
</dbReference>
<sequence length="429" mass="45766">MAAVVLFGLLVLFIAVGVPIAIALGMSSMAVIFMYGTSTLLFQARSIVTAINSYPLLSVPLFILAGDLMYTGGLSKRIIAFTDSLVGSLKASLAHVTILASTFFAAISGSAPATVAAIGTNMIPEMEKRGYPKKYSTAITAVSGMIGVMIPPSIPFIVYGISAEQSVSVLFIAGIIPGLLFAIGYMITAYILYKKSGFNVRSEQFKLPKLIRTFKDAFWALLAPVIVLGGIYGGIFSPTEAAAIAVFYALVVGLFIYKDMDYKDVFKTFMKSSLTAGTVLVLVAFASTFGRLLTLQQVPVKLANFLINVSDSPIIVLLIINAFLLFVGMFMETIASIIILTPILLPVVSKIGVDPILFGVILTVNLAIGFCTPPLGVNLFVASGISGLSIEEISKSILPYFIVMIILLLLITYVPAISLILPNILVGYY</sequence>
<feature type="transmembrane region" description="Helical" evidence="7">
    <location>
        <begin position="269"/>
        <end position="294"/>
    </location>
</feature>
<keyword evidence="4 7" id="KW-0812">Transmembrane</keyword>
<feature type="transmembrane region" description="Helical" evidence="7">
    <location>
        <begin position="397"/>
        <end position="421"/>
    </location>
</feature>
<evidence type="ECO:0000256" key="4">
    <source>
        <dbReference type="ARBA" id="ARBA00022692"/>
    </source>
</evidence>
<feature type="transmembrane region" description="Helical" evidence="7">
    <location>
        <begin position="6"/>
        <end position="33"/>
    </location>
</feature>
<feature type="transmembrane region" description="Helical" evidence="7">
    <location>
        <begin position="54"/>
        <end position="73"/>
    </location>
</feature>
<dbReference type="PANTHER" id="PTHR33362:SF3">
    <property type="entry name" value="SIALIC ACID TRAP TRANSPORTER PERMEASE PROTEIN SIAT"/>
    <property type="match status" value="1"/>
</dbReference>
<evidence type="ECO:0000313" key="9">
    <source>
        <dbReference type="EMBL" id="QSQ09278.1"/>
    </source>
</evidence>
<accession>A0A8A0RNX1</accession>
<keyword evidence="10" id="KW-1185">Reference proteome</keyword>
<keyword evidence="2" id="KW-1003">Cell membrane</keyword>
<evidence type="ECO:0000256" key="3">
    <source>
        <dbReference type="ARBA" id="ARBA00022519"/>
    </source>
</evidence>
<name>A0A8A0RNX1_9FIRM</name>
<dbReference type="GO" id="GO:0005886">
    <property type="term" value="C:plasma membrane"/>
    <property type="evidence" value="ECO:0007669"/>
    <property type="project" value="UniProtKB-SubCell"/>
</dbReference>
<evidence type="ECO:0000256" key="5">
    <source>
        <dbReference type="ARBA" id="ARBA00022989"/>
    </source>
</evidence>
<evidence type="ECO:0000313" key="10">
    <source>
        <dbReference type="Proteomes" id="UP000662904"/>
    </source>
</evidence>
<reference evidence="9" key="1">
    <citation type="submission" date="2020-07" db="EMBL/GenBank/DDBJ databases">
        <title>Koleobacter methoxysyntrophicus gen. nov., sp. nov., a novel anaerobic bacterium isolated from deep subsurface oil field and proposal of Koleobacterales ord. nov. in the phylum Firmicutes.</title>
        <authorList>
            <person name="Sakamoto S."/>
            <person name="Tamaki H."/>
        </authorList>
    </citation>
    <scope>NUCLEOTIDE SEQUENCE</scope>
    <source>
        <strain evidence="9">NRmbB1</strain>
    </source>
</reference>
<feature type="transmembrane region" description="Helical" evidence="7">
    <location>
        <begin position="93"/>
        <end position="118"/>
    </location>
</feature>
<keyword evidence="5 7" id="KW-1133">Transmembrane helix</keyword>
<proteinExistence type="predicted"/>
<dbReference type="PANTHER" id="PTHR33362">
    <property type="entry name" value="SIALIC ACID TRAP TRANSPORTER PERMEASE PROTEIN SIAT-RELATED"/>
    <property type="match status" value="1"/>
</dbReference>